<dbReference type="InterPro" id="IPR039477">
    <property type="entry name" value="ILEI/PANDER_dom"/>
</dbReference>
<keyword evidence="6" id="KW-1133">Transmembrane helix</keyword>
<comment type="caution">
    <text evidence="8">The sequence shown here is derived from an EMBL/GenBank/DDBJ whole genome shotgun (WGS) entry which is preliminary data.</text>
</comment>
<name>A0ABP0G0U5_CLALP</name>
<reference evidence="8 9" key="1">
    <citation type="submission" date="2024-02" db="EMBL/GenBank/DDBJ databases">
        <authorList>
            <person name="Daric V."/>
            <person name="Darras S."/>
        </authorList>
    </citation>
    <scope>NUCLEOTIDE SEQUENCE [LARGE SCALE GENOMIC DNA]</scope>
</reference>
<organism evidence="8 9">
    <name type="scientific">Clavelina lepadiformis</name>
    <name type="common">Light-bulb sea squirt</name>
    <name type="synonym">Ascidia lepadiformis</name>
    <dbReference type="NCBI Taxonomy" id="159417"/>
    <lineage>
        <taxon>Eukaryota</taxon>
        <taxon>Metazoa</taxon>
        <taxon>Chordata</taxon>
        <taxon>Tunicata</taxon>
        <taxon>Ascidiacea</taxon>
        <taxon>Aplousobranchia</taxon>
        <taxon>Clavelinidae</taxon>
        <taxon>Clavelina</taxon>
    </lineage>
</organism>
<evidence type="ECO:0000256" key="2">
    <source>
        <dbReference type="ARBA" id="ARBA00010905"/>
    </source>
</evidence>
<keyword evidence="5" id="KW-1015">Disulfide bond</keyword>
<evidence type="ECO:0000256" key="6">
    <source>
        <dbReference type="SAM" id="Phobius"/>
    </source>
</evidence>
<evidence type="ECO:0000313" key="9">
    <source>
        <dbReference type="Proteomes" id="UP001642483"/>
    </source>
</evidence>
<keyword evidence="6" id="KW-0812">Transmembrane</keyword>
<comment type="subcellular location">
    <subcellularLocation>
        <location evidence="1">Secreted</location>
    </subcellularLocation>
</comment>
<evidence type="ECO:0000256" key="1">
    <source>
        <dbReference type="ARBA" id="ARBA00004613"/>
    </source>
</evidence>
<dbReference type="Proteomes" id="UP001642483">
    <property type="component" value="Unassembled WGS sequence"/>
</dbReference>
<keyword evidence="4" id="KW-0732">Signal</keyword>
<sequence length="269" mass="29895">MAVRSSVLLRFILTGIILFLGWYTLKLYADLFGRLSTKNVKIKDPESKSAVISSDNRISDDDLEDPDDLIDKNKIALADKEWDKQQGLFQPNVKKVSKNPCSVSTACGSDEFSFKIITGAANVIGPSICFNGSIIMKNSLNNVDRGMNIALINGRTGESLKQHVFDLYSKDSTEVKQFLKDLKEEEIILVSTSDDAAFKLDDEAKQTFANIGSAHAKELGFRDNWVFVGGASMKKPSGFEQIIKNDKEKNKYGDWPEAITLEGCLPKIR</sequence>
<dbReference type="PROSITE" id="PS52031">
    <property type="entry name" value="GG_LECTIN"/>
    <property type="match status" value="1"/>
</dbReference>
<feature type="domain" description="ILEI/PANDER" evidence="7">
    <location>
        <begin position="145"/>
        <end position="229"/>
    </location>
</feature>
<dbReference type="PANTHER" id="PTHR14592">
    <property type="entry name" value="UNCHARACTERIZED FAM3"/>
    <property type="match status" value="1"/>
</dbReference>
<evidence type="ECO:0000313" key="8">
    <source>
        <dbReference type="EMBL" id="CAK8685463.1"/>
    </source>
</evidence>
<dbReference type="Pfam" id="PF15711">
    <property type="entry name" value="ILEI"/>
    <property type="match status" value="1"/>
</dbReference>
<evidence type="ECO:0000256" key="3">
    <source>
        <dbReference type="ARBA" id="ARBA00022525"/>
    </source>
</evidence>
<keyword evidence="9" id="KW-1185">Reference proteome</keyword>
<gene>
    <name evidence="8" type="ORF">CVLEPA_LOCUS16593</name>
</gene>
<keyword evidence="3" id="KW-0964">Secreted</keyword>
<feature type="transmembrane region" description="Helical" evidence="6">
    <location>
        <begin position="7"/>
        <end position="25"/>
    </location>
</feature>
<accession>A0ABP0G0U5</accession>
<evidence type="ECO:0000256" key="5">
    <source>
        <dbReference type="ARBA" id="ARBA00023157"/>
    </source>
</evidence>
<comment type="similarity">
    <text evidence="2">Belongs to the FAM3 family.</text>
</comment>
<evidence type="ECO:0000259" key="7">
    <source>
        <dbReference type="Pfam" id="PF15711"/>
    </source>
</evidence>
<dbReference type="InterPro" id="IPR039220">
    <property type="entry name" value="FAM3"/>
</dbReference>
<evidence type="ECO:0000256" key="4">
    <source>
        <dbReference type="ARBA" id="ARBA00022729"/>
    </source>
</evidence>
<proteinExistence type="inferred from homology"/>
<keyword evidence="6" id="KW-0472">Membrane</keyword>
<dbReference type="EMBL" id="CAWYQH010000100">
    <property type="protein sequence ID" value="CAK8685463.1"/>
    <property type="molecule type" value="Genomic_DNA"/>
</dbReference>
<protein>
    <recommendedName>
        <fullName evidence="7">ILEI/PANDER domain-containing protein</fullName>
    </recommendedName>
</protein>